<name>A0A2A4K8Y9_HELVI</name>
<comment type="caution">
    <text evidence="1">The sequence shown here is derived from an EMBL/GenBank/DDBJ whole genome shotgun (WGS) entry which is preliminary data.</text>
</comment>
<dbReference type="PANTHER" id="PTHR21683">
    <property type="entry name" value="COILED-COIL DOMAIN-CONTAINING PROTEIN 42 LIKE-2-LIKE-RELATED"/>
    <property type="match status" value="1"/>
</dbReference>
<evidence type="ECO:0000313" key="1">
    <source>
        <dbReference type="EMBL" id="PCG80681.1"/>
    </source>
</evidence>
<organism evidence="1">
    <name type="scientific">Heliothis virescens</name>
    <name type="common">Tobacco budworm moth</name>
    <dbReference type="NCBI Taxonomy" id="7102"/>
    <lineage>
        <taxon>Eukaryota</taxon>
        <taxon>Metazoa</taxon>
        <taxon>Ecdysozoa</taxon>
        <taxon>Arthropoda</taxon>
        <taxon>Hexapoda</taxon>
        <taxon>Insecta</taxon>
        <taxon>Pterygota</taxon>
        <taxon>Neoptera</taxon>
        <taxon>Endopterygota</taxon>
        <taxon>Lepidoptera</taxon>
        <taxon>Glossata</taxon>
        <taxon>Ditrysia</taxon>
        <taxon>Noctuoidea</taxon>
        <taxon>Noctuidae</taxon>
        <taxon>Heliothinae</taxon>
        <taxon>Heliothis</taxon>
    </lineage>
</organism>
<dbReference type="InterPro" id="IPR051147">
    <property type="entry name" value="CFAP_domain-containing"/>
</dbReference>
<dbReference type="STRING" id="7102.A0A2A4K8Y9"/>
<sequence>MYEDDRRSVIIDIPKLRTFPSLIEPKSTKKTIKKQFKRSDALTRKCTLPIIKPLPIGTLKNDEVLLPYMLYSKNQEKERRQHNIKTGLREKYKEIQTDLRRRIHTDDPPNDVRTIMDHDSGFFTCVNGSFLSKYSAPYKSLKQLFNCQLRWRQEIGYRHDCMLNIDINFKQEQKVYKTSVKRYFEQVKYFDEFVSIDYQKSMMFLNKSDEVKLELYKKTLEFQCLAAKSFTLTSKIIGLDYRYGLQQKYGRFLYYLSPPSWRYKNRNFARSVEIEAKGFDFGISNVEDTFSVMFENLKRECYSGLVMPALYFQHPADLMELFDGIEQQHLHHFTHVVQLAPHATFFKKGIKLFKDIIAQDSAGVLNVIKHFKKLLAISEQQASQLETKFFKILNGLFYESVGAPEVLKLQTHLEFCFERLNNEKPVNMGIVTTAKALEEFYMDYSKRLEAVTSDKIKAAIVQYVESERRKFKRAKVAARELRQFDRLERELLKAFTPPAHRTQPVYTNTLHRSSRRKIFIKPKCEENRDSLTEAELEYLTLFTDWTEREDPANYLQSLNIANEEP</sequence>
<dbReference type="EMBL" id="NWSH01000021">
    <property type="protein sequence ID" value="PCG80681.1"/>
    <property type="molecule type" value="Genomic_DNA"/>
</dbReference>
<accession>A0A2A4K8Y9</accession>
<protein>
    <submittedName>
        <fullName evidence="1">Uncharacterized protein</fullName>
    </submittedName>
</protein>
<dbReference type="PANTHER" id="PTHR21683:SF3">
    <property type="entry name" value="CILIA AND FLAGELLA ASSOCIATED PROTEIN 100"/>
    <property type="match status" value="1"/>
</dbReference>
<proteinExistence type="predicted"/>
<dbReference type="AlphaFoldDB" id="A0A2A4K8Y9"/>
<reference evidence="1" key="1">
    <citation type="submission" date="2017-09" db="EMBL/GenBank/DDBJ databases">
        <title>Contemporary evolution of a Lepidopteran species, Heliothis virescens, in response to modern agricultural practices.</title>
        <authorList>
            <person name="Fritz M.L."/>
            <person name="Deyonke A.M."/>
            <person name="Papanicolaou A."/>
            <person name="Micinski S."/>
            <person name="Westbrook J."/>
            <person name="Gould F."/>
        </authorList>
    </citation>
    <scope>NUCLEOTIDE SEQUENCE [LARGE SCALE GENOMIC DNA]</scope>
    <source>
        <strain evidence="1">HvINT-</strain>
        <tissue evidence="1">Whole body</tissue>
    </source>
</reference>
<gene>
    <name evidence="1" type="ORF">B5V51_4082</name>
</gene>